<gene>
    <name evidence="1" type="ORF">CIPAW_03G190200</name>
</gene>
<dbReference type="AlphaFoldDB" id="A0A8T1R4E8"/>
<organism evidence="1 2">
    <name type="scientific">Carya illinoinensis</name>
    <name type="common">Pecan</name>
    <dbReference type="NCBI Taxonomy" id="32201"/>
    <lineage>
        <taxon>Eukaryota</taxon>
        <taxon>Viridiplantae</taxon>
        <taxon>Streptophyta</taxon>
        <taxon>Embryophyta</taxon>
        <taxon>Tracheophyta</taxon>
        <taxon>Spermatophyta</taxon>
        <taxon>Magnoliopsida</taxon>
        <taxon>eudicotyledons</taxon>
        <taxon>Gunneridae</taxon>
        <taxon>Pentapetalae</taxon>
        <taxon>rosids</taxon>
        <taxon>fabids</taxon>
        <taxon>Fagales</taxon>
        <taxon>Juglandaceae</taxon>
        <taxon>Carya</taxon>
    </lineage>
</organism>
<protein>
    <recommendedName>
        <fullName evidence="3">Reverse transcriptase zinc-binding domain-containing protein</fullName>
    </recommendedName>
</protein>
<dbReference type="EMBL" id="CM031811">
    <property type="protein sequence ID" value="KAG6661667.1"/>
    <property type="molecule type" value="Genomic_DNA"/>
</dbReference>
<dbReference type="PANTHER" id="PTHR47074:SF48">
    <property type="entry name" value="POLYNUCLEOTIDYL TRANSFERASE, RIBONUCLEASE H-LIKE SUPERFAMILY PROTEIN"/>
    <property type="match status" value="1"/>
</dbReference>
<dbReference type="InterPro" id="IPR052929">
    <property type="entry name" value="RNase_H-like_EbsB-rel"/>
</dbReference>
<sequence>MNLAKKKIAKSPKCPICKTEEENVAHTLWNCSSAMDVWSHALSGLQKCSIRYVNFSELVEALMSNYDQDIMALFAIIARNIWHRRNQFVFENAFTHPNTLFKTAGKTLEEYKAAQQKQMRQNRRNAEINNRWQPPPIGVTKINWDASLNEGRGRARIGLVARDHAVRILATKKLSKPCLMDPLLAEGIGGLYAAKMANEMEYRSVIK</sequence>
<comment type="caution">
    <text evidence="1">The sequence shown here is derived from an EMBL/GenBank/DDBJ whole genome shotgun (WGS) entry which is preliminary data.</text>
</comment>
<evidence type="ECO:0008006" key="3">
    <source>
        <dbReference type="Google" id="ProtNLM"/>
    </source>
</evidence>
<proteinExistence type="predicted"/>
<dbReference type="Proteomes" id="UP000811609">
    <property type="component" value="Chromosome 3"/>
</dbReference>
<name>A0A8T1R4E8_CARIL</name>
<evidence type="ECO:0000313" key="1">
    <source>
        <dbReference type="EMBL" id="KAG6661667.1"/>
    </source>
</evidence>
<evidence type="ECO:0000313" key="2">
    <source>
        <dbReference type="Proteomes" id="UP000811609"/>
    </source>
</evidence>
<keyword evidence="2" id="KW-1185">Reference proteome</keyword>
<reference evidence="1" key="1">
    <citation type="submission" date="2020-12" db="EMBL/GenBank/DDBJ databases">
        <title>WGS assembly of Carya illinoinensis cv. Pawnee.</title>
        <authorList>
            <person name="Platts A."/>
            <person name="Shu S."/>
            <person name="Wright S."/>
            <person name="Barry K."/>
            <person name="Edger P."/>
            <person name="Pires J.C."/>
            <person name="Schmutz J."/>
        </authorList>
    </citation>
    <scope>NUCLEOTIDE SEQUENCE</scope>
    <source>
        <tissue evidence="1">Leaf</tissue>
    </source>
</reference>
<accession>A0A8T1R4E8</accession>
<dbReference type="PANTHER" id="PTHR47074">
    <property type="entry name" value="BNAC02G40300D PROTEIN"/>
    <property type="match status" value="1"/>
</dbReference>